<dbReference type="InterPro" id="IPR036388">
    <property type="entry name" value="WH-like_DNA-bd_sf"/>
</dbReference>
<dbReference type="InterPro" id="IPR000792">
    <property type="entry name" value="Tscrpt_reg_LuxR_C"/>
</dbReference>
<dbReference type="CDD" id="cd06170">
    <property type="entry name" value="LuxR_C_like"/>
    <property type="match status" value="1"/>
</dbReference>
<proteinExistence type="predicted"/>
<dbReference type="SMART" id="SM00421">
    <property type="entry name" value="HTH_LUXR"/>
    <property type="match status" value="1"/>
</dbReference>
<keyword evidence="8" id="KW-1185">Reference proteome</keyword>
<evidence type="ECO:0000256" key="1">
    <source>
        <dbReference type="ARBA" id="ARBA00023015"/>
    </source>
</evidence>
<dbReference type="RefSeq" id="WP_049612753.1">
    <property type="nucleotide sequence ID" value="NZ_CAWMMU010000017.1"/>
</dbReference>
<evidence type="ECO:0000256" key="3">
    <source>
        <dbReference type="ARBA" id="ARBA00023159"/>
    </source>
</evidence>
<evidence type="ECO:0000313" key="9">
    <source>
        <dbReference type="Proteomes" id="UP000045840"/>
    </source>
</evidence>
<reference evidence="9" key="2">
    <citation type="submission" date="2015-03" db="EMBL/GenBank/DDBJ databases">
        <authorList>
            <consortium name="Pathogen Informatics"/>
        </authorList>
    </citation>
    <scope>NUCLEOTIDE SEQUENCE [LARGE SCALE GENOMIC DNA]</scope>
    <source>
        <strain evidence="9">A125KOH2</strain>
    </source>
</reference>
<dbReference type="PROSITE" id="PS00622">
    <property type="entry name" value="HTH_LUXR_1"/>
    <property type="match status" value="1"/>
</dbReference>
<dbReference type="SUPFAM" id="SSF46894">
    <property type="entry name" value="C-terminal effector domain of the bipartite response regulators"/>
    <property type="match status" value="1"/>
</dbReference>
<dbReference type="PANTHER" id="PTHR44688:SF16">
    <property type="entry name" value="DNA-BINDING TRANSCRIPTIONAL ACTIVATOR DEVR_DOSR"/>
    <property type="match status" value="1"/>
</dbReference>
<keyword evidence="2" id="KW-0238">DNA-binding</keyword>
<dbReference type="InterPro" id="IPR036693">
    <property type="entry name" value="TF_LuxR_autoind-bd_dom_sf"/>
</dbReference>
<dbReference type="PANTHER" id="PTHR44688">
    <property type="entry name" value="DNA-BINDING TRANSCRIPTIONAL ACTIVATOR DEVR_DOSR"/>
    <property type="match status" value="1"/>
</dbReference>
<accession>A0A0T9PMW0</accession>
<dbReference type="Pfam" id="PF03472">
    <property type="entry name" value="Autoind_bind"/>
    <property type="match status" value="1"/>
</dbReference>
<dbReference type="Proteomes" id="UP000044625">
    <property type="component" value="Unassembled WGS sequence"/>
</dbReference>
<dbReference type="PRINTS" id="PR00038">
    <property type="entry name" value="HTHLUXR"/>
</dbReference>
<dbReference type="Gene3D" id="1.10.10.10">
    <property type="entry name" value="Winged helix-like DNA-binding domain superfamily/Winged helix DNA-binding domain"/>
    <property type="match status" value="1"/>
</dbReference>
<evidence type="ECO:0000256" key="2">
    <source>
        <dbReference type="ARBA" id="ARBA00023125"/>
    </source>
</evidence>
<evidence type="ECO:0000256" key="4">
    <source>
        <dbReference type="ARBA" id="ARBA00023163"/>
    </source>
</evidence>
<dbReference type="InterPro" id="IPR016032">
    <property type="entry name" value="Sig_transdc_resp-reg_C-effctor"/>
</dbReference>
<dbReference type="AlphaFoldDB" id="A0A0T9PMW0"/>
<reference evidence="7 8" key="1">
    <citation type="submission" date="2015-03" db="EMBL/GenBank/DDBJ databases">
        <authorList>
            <consortium name="Pathogen Informatics"/>
            <person name="Murphy D."/>
        </authorList>
    </citation>
    <scope>NUCLEOTIDE SEQUENCE [LARGE SCALE GENOMIC DNA]</scope>
    <source>
        <strain evidence="8">type strain: CIP110230</strain>
        <strain evidence="7">Type strain: CIP110230</strain>
    </source>
</reference>
<evidence type="ECO:0000313" key="7">
    <source>
        <dbReference type="EMBL" id="CRY68046.1"/>
    </source>
</evidence>
<gene>
    <name evidence="6" type="primary">lasR</name>
    <name evidence="6" type="ORF">ERS008529_01986</name>
    <name evidence="7" type="ORF">ERS137968_03144</name>
</gene>
<dbReference type="PROSITE" id="PS50043">
    <property type="entry name" value="HTH_LUXR_2"/>
    <property type="match status" value="1"/>
</dbReference>
<dbReference type="EMBL" id="CQAZ01000015">
    <property type="protein sequence ID" value="CNH73346.1"/>
    <property type="molecule type" value="Genomic_DNA"/>
</dbReference>
<reference evidence="6" key="3">
    <citation type="submission" date="2015-03" db="EMBL/GenBank/DDBJ databases">
        <authorList>
            <person name="Murphy D."/>
        </authorList>
    </citation>
    <scope>NUCLEOTIDE SEQUENCE [LARGE SCALE GENOMIC DNA]</scope>
    <source>
        <strain evidence="6">A125KOH2</strain>
    </source>
</reference>
<dbReference type="GO" id="GO:0003677">
    <property type="term" value="F:DNA binding"/>
    <property type="evidence" value="ECO:0007669"/>
    <property type="project" value="UniProtKB-KW"/>
</dbReference>
<evidence type="ECO:0000313" key="6">
    <source>
        <dbReference type="EMBL" id="CNH73346.1"/>
    </source>
</evidence>
<keyword evidence="1" id="KW-0805">Transcription regulation</keyword>
<dbReference type="Pfam" id="PF00196">
    <property type="entry name" value="GerE"/>
    <property type="match status" value="1"/>
</dbReference>
<feature type="domain" description="HTH luxR-type" evidence="5">
    <location>
        <begin position="172"/>
        <end position="237"/>
    </location>
</feature>
<dbReference type="STRING" id="1288385.ERS137968_03144"/>
<name>A0A0T9PMW0_9GAMM</name>
<protein>
    <submittedName>
        <fullName evidence="6">LuxR family transcriptional regulator</fullName>
    </submittedName>
</protein>
<dbReference type="SUPFAM" id="SSF75516">
    <property type="entry name" value="Pheromone-binding domain of LuxR-like quorum-sensing transcription factors"/>
    <property type="match status" value="1"/>
</dbReference>
<evidence type="ECO:0000313" key="8">
    <source>
        <dbReference type="Proteomes" id="UP000044625"/>
    </source>
</evidence>
<dbReference type="GO" id="GO:0006355">
    <property type="term" value="P:regulation of DNA-templated transcription"/>
    <property type="evidence" value="ECO:0007669"/>
    <property type="project" value="InterPro"/>
</dbReference>
<dbReference type="OrthoDB" id="9774661at2"/>
<dbReference type="EMBL" id="CWJL01000017">
    <property type="protein sequence ID" value="CRY68046.1"/>
    <property type="molecule type" value="Genomic_DNA"/>
</dbReference>
<organism evidence="6 9">
    <name type="scientific">Yersinia pekkanenii</name>
    <dbReference type="NCBI Taxonomy" id="1288385"/>
    <lineage>
        <taxon>Bacteria</taxon>
        <taxon>Pseudomonadati</taxon>
        <taxon>Pseudomonadota</taxon>
        <taxon>Gammaproteobacteria</taxon>
        <taxon>Enterobacterales</taxon>
        <taxon>Yersiniaceae</taxon>
        <taxon>Yersinia</taxon>
    </lineage>
</organism>
<sequence length="248" mass="28848">MTNLFFNNELINTTIKRQLERKLEKYTNIKYAYAIMNKKNPTDFAIISNRIEWFEFYTQNNFQFIDPVLITASHRVTPFSWDENIIINSGFKLPKIFDMAKKYNVINGYTFVLHDQNSNLVVLSLMTDKDCDGDIEDKIDEDKGNIQLLLMITHEKLTSLYKDLNSASDFYKMNNNEIFSKRENEIIYWASIGKSYQEIAIILGIKLTTVKHHMGNAVRKLGVTNAKHAISLAVELQLIRPVIPDLQR</sequence>
<keyword evidence="3" id="KW-0010">Activator</keyword>
<evidence type="ECO:0000259" key="5">
    <source>
        <dbReference type="PROSITE" id="PS50043"/>
    </source>
</evidence>
<dbReference type="Proteomes" id="UP000045840">
    <property type="component" value="Unassembled WGS sequence"/>
</dbReference>
<keyword evidence="4" id="KW-0804">Transcription</keyword>
<dbReference type="InterPro" id="IPR005143">
    <property type="entry name" value="TF_LuxR_autoind-bd_dom"/>
</dbReference>
<dbReference type="Gene3D" id="3.30.450.80">
    <property type="entry name" value="Transcription factor LuxR-like, autoinducer-binding domain"/>
    <property type="match status" value="1"/>
</dbReference>